<proteinExistence type="predicted"/>
<protein>
    <submittedName>
        <fullName evidence="2">Uncharacterized protein</fullName>
    </submittedName>
</protein>
<feature type="transmembrane region" description="Helical" evidence="1">
    <location>
        <begin position="51"/>
        <end position="68"/>
    </location>
</feature>
<sequence>MVSRSSGWWEKAFLSWVFGLVLVWLFFSGFAKHSYFNIYDFIYTYITNSNGWWIGICFLGGSCWLHELPVTSMCRRCFSATRIIKHI</sequence>
<accession>A0A2M4DGH4</accession>
<evidence type="ECO:0000313" key="2">
    <source>
        <dbReference type="EMBL" id="MBW76589.1"/>
    </source>
</evidence>
<keyword evidence="1" id="KW-1133">Transmembrane helix</keyword>
<name>A0A2M4DGH4_ANODA</name>
<organism evidence="2">
    <name type="scientific">Anopheles darlingi</name>
    <name type="common">Mosquito</name>
    <dbReference type="NCBI Taxonomy" id="43151"/>
    <lineage>
        <taxon>Eukaryota</taxon>
        <taxon>Metazoa</taxon>
        <taxon>Ecdysozoa</taxon>
        <taxon>Arthropoda</taxon>
        <taxon>Hexapoda</taxon>
        <taxon>Insecta</taxon>
        <taxon>Pterygota</taxon>
        <taxon>Neoptera</taxon>
        <taxon>Endopterygota</taxon>
        <taxon>Diptera</taxon>
        <taxon>Nematocera</taxon>
        <taxon>Culicoidea</taxon>
        <taxon>Culicidae</taxon>
        <taxon>Anophelinae</taxon>
        <taxon>Anopheles</taxon>
    </lineage>
</organism>
<feature type="transmembrane region" description="Helical" evidence="1">
    <location>
        <begin position="12"/>
        <end position="31"/>
    </location>
</feature>
<dbReference type="AlphaFoldDB" id="A0A2M4DGH4"/>
<reference evidence="2" key="1">
    <citation type="submission" date="2018-01" db="EMBL/GenBank/DDBJ databases">
        <title>An insight into the sialome of Amazonian anophelines.</title>
        <authorList>
            <person name="Ribeiro J.M."/>
            <person name="Scarpassa V."/>
            <person name="Calvo E."/>
        </authorList>
    </citation>
    <scope>NUCLEOTIDE SEQUENCE</scope>
</reference>
<keyword evidence="1" id="KW-0472">Membrane</keyword>
<evidence type="ECO:0000256" key="1">
    <source>
        <dbReference type="SAM" id="Phobius"/>
    </source>
</evidence>
<keyword evidence="1" id="KW-0812">Transmembrane</keyword>
<dbReference type="EMBL" id="GGFL01012411">
    <property type="protein sequence ID" value="MBW76589.1"/>
    <property type="molecule type" value="Transcribed_RNA"/>
</dbReference>